<protein>
    <submittedName>
        <fullName evidence="1">Uncharacterized protein</fullName>
    </submittedName>
</protein>
<dbReference type="Proteomes" id="UP000324575">
    <property type="component" value="Unassembled WGS sequence"/>
</dbReference>
<sequence length="44" mass="5199">MELAICSFHFDSIFLQKYIKIELKQNTSLTTSLNKKMAIYRVQC</sequence>
<proteinExistence type="predicted"/>
<reference evidence="1 2" key="1">
    <citation type="submission" date="2019-03" db="EMBL/GenBank/DDBJ databases">
        <title>Single cell metagenomics reveals metabolic interactions within the superorganism composed of flagellate Streblomastix strix and complex community of Bacteroidetes bacteria on its surface.</title>
        <authorList>
            <person name="Treitli S.C."/>
            <person name="Kolisko M."/>
            <person name="Husnik F."/>
            <person name="Keeling P."/>
            <person name="Hampl V."/>
        </authorList>
    </citation>
    <scope>NUCLEOTIDE SEQUENCE [LARGE SCALE GENOMIC DNA]</scope>
    <source>
        <strain evidence="1">St1</strain>
    </source>
</reference>
<name>A0A5M8NZR2_9BACT</name>
<evidence type="ECO:0000313" key="1">
    <source>
        <dbReference type="EMBL" id="KAA6301655.1"/>
    </source>
</evidence>
<dbReference type="EMBL" id="SNRX01000015">
    <property type="protein sequence ID" value="KAA6301655.1"/>
    <property type="molecule type" value="Genomic_DNA"/>
</dbReference>
<evidence type="ECO:0000313" key="2">
    <source>
        <dbReference type="Proteomes" id="UP000324575"/>
    </source>
</evidence>
<accession>A0A5M8NZR2</accession>
<comment type="caution">
    <text evidence="1">The sequence shown here is derived from an EMBL/GenBank/DDBJ whole genome shotgun (WGS) entry which is preliminary data.</text>
</comment>
<gene>
    <name evidence="1" type="ORF">EZS26_002120</name>
</gene>
<dbReference type="AlphaFoldDB" id="A0A5M8NZR2"/>
<organism evidence="1 2">
    <name type="scientific">Candidatus Ordinivivax streblomastigis</name>
    <dbReference type="NCBI Taxonomy" id="2540710"/>
    <lineage>
        <taxon>Bacteria</taxon>
        <taxon>Pseudomonadati</taxon>
        <taxon>Bacteroidota</taxon>
        <taxon>Bacteroidia</taxon>
        <taxon>Bacteroidales</taxon>
        <taxon>Candidatus Ordinivivax</taxon>
    </lineage>
</organism>